<evidence type="ECO:0000313" key="2">
    <source>
        <dbReference type="EMBL" id="OAQ30501.1"/>
    </source>
</evidence>
<proteinExistence type="predicted"/>
<sequence>MDSDDQHSNNNSDLNELQSTQERRRLLEAYQAERALSKSLLRASVRPSDHSSRPSHPLSHSVAGYHAGKSITVKDVLQSKETLRDGGANQQQQPQHQHQPAPRTKSIIQHYNALSRTSKHVSTLLGVRRHGTVAHRVEKKPILTRPGSSSVHSSVQGRGNDSTDYIIPTGAPTSILDADHTKGLQSTKESMTSSLWSSRTSASKAADTFGTRSIRQDRATTVSSTKKQEEIYLSQARLMQWYFMNKRAAEHFSAQEKSAETQFELVGRSLLEKQTKLLNLQKRFEVEQDLVELESTLGCQRDQLLSIIDGLDTFKADYEEFTAALDREARVLNIPGIDDSNLNQWLGQIKDCQSVLEISSRRSSKDYDLVQAIAQVMQELCITVKEEIQEMRQCAALAAKLREAETIEASLLASSLRSS</sequence>
<reference evidence="2 3" key="1">
    <citation type="submission" date="2016-05" db="EMBL/GenBank/DDBJ databases">
        <title>Genome sequencing reveals origins of a unique bacterial endosymbiosis in the earliest lineages of terrestrial Fungi.</title>
        <authorList>
            <consortium name="DOE Joint Genome Institute"/>
            <person name="Uehling J."/>
            <person name="Gryganskyi A."/>
            <person name="Hameed K."/>
            <person name="Tschaplinski T."/>
            <person name="Misztal P."/>
            <person name="Wu S."/>
            <person name="Desiro A."/>
            <person name="Vande Pol N."/>
            <person name="Du Z.-Y."/>
            <person name="Zienkiewicz A."/>
            <person name="Zienkiewicz K."/>
            <person name="Morin E."/>
            <person name="Tisserant E."/>
            <person name="Splivallo R."/>
            <person name="Hainaut M."/>
            <person name="Henrissat B."/>
            <person name="Ohm R."/>
            <person name="Kuo A."/>
            <person name="Yan J."/>
            <person name="Lipzen A."/>
            <person name="Nolan M."/>
            <person name="Labutti K."/>
            <person name="Barry K."/>
            <person name="Goldstein A."/>
            <person name="Labbe J."/>
            <person name="Schadt C."/>
            <person name="Tuskan G."/>
            <person name="Grigoriev I."/>
            <person name="Martin F."/>
            <person name="Vilgalys R."/>
            <person name="Bonito G."/>
        </authorList>
    </citation>
    <scope>NUCLEOTIDE SEQUENCE [LARGE SCALE GENOMIC DNA]</scope>
    <source>
        <strain evidence="2 3">AG-77</strain>
    </source>
</reference>
<dbReference type="EMBL" id="KV442035">
    <property type="protein sequence ID" value="OAQ30501.1"/>
    <property type="molecule type" value="Genomic_DNA"/>
</dbReference>
<feature type="region of interest" description="Disordered" evidence="1">
    <location>
        <begin position="42"/>
        <end position="66"/>
    </location>
</feature>
<feature type="region of interest" description="Disordered" evidence="1">
    <location>
        <begin position="83"/>
        <end position="104"/>
    </location>
</feature>
<feature type="compositionally biased region" description="Low complexity" evidence="1">
    <location>
        <begin position="90"/>
        <end position="100"/>
    </location>
</feature>
<dbReference type="AlphaFoldDB" id="A0A197K1C7"/>
<gene>
    <name evidence="2" type="ORF">K457DRAFT_137113</name>
</gene>
<dbReference type="OrthoDB" id="5599902at2759"/>
<feature type="region of interest" description="Disordered" evidence="1">
    <location>
        <begin position="1"/>
        <end position="24"/>
    </location>
</feature>
<evidence type="ECO:0000256" key="1">
    <source>
        <dbReference type="SAM" id="MobiDB-lite"/>
    </source>
</evidence>
<name>A0A197K1C7_9FUNG</name>
<evidence type="ECO:0000313" key="3">
    <source>
        <dbReference type="Proteomes" id="UP000078512"/>
    </source>
</evidence>
<organism evidence="2 3">
    <name type="scientific">Linnemannia elongata AG-77</name>
    <dbReference type="NCBI Taxonomy" id="1314771"/>
    <lineage>
        <taxon>Eukaryota</taxon>
        <taxon>Fungi</taxon>
        <taxon>Fungi incertae sedis</taxon>
        <taxon>Mucoromycota</taxon>
        <taxon>Mortierellomycotina</taxon>
        <taxon>Mortierellomycetes</taxon>
        <taxon>Mortierellales</taxon>
        <taxon>Mortierellaceae</taxon>
        <taxon>Linnemannia</taxon>
    </lineage>
</organism>
<keyword evidence="3" id="KW-1185">Reference proteome</keyword>
<accession>A0A197K1C7</accession>
<dbReference type="STRING" id="1314771.A0A197K1C7"/>
<dbReference type="Proteomes" id="UP000078512">
    <property type="component" value="Unassembled WGS sequence"/>
</dbReference>
<protein>
    <submittedName>
        <fullName evidence="2">Uncharacterized protein</fullName>
    </submittedName>
</protein>